<evidence type="ECO:0000313" key="1">
    <source>
        <dbReference type="EMBL" id="KAJ9122268.1"/>
    </source>
</evidence>
<comment type="caution">
    <text evidence="1">The sequence shown here is derived from an EMBL/GenBank/DDBJ whole genome shotgun (WGS) entry which is preliminary data.</text>
</comment>
<gene>
    <name evidence="1" type="ORF">QFC22_001688</name>
</gene>
<accession>A0ACC2XF55</accession>
<dbReference type="Proteomes" id="UP001243375">
    <property type="component" value="Unassembled WGS sequence"/>
</dbReference>
<dbReference type="EMBL" id="JASBWU010000004">
    <property type="protein sequence ID" value="KAJ9122268.1"/>
    <property type="molecule type" value="Genomic_DNA"/>
</dbReference>
<sequence>MSAGWGEADWPQVVGHELVGKAVRVGSEVKHVKVGDMVGVGAQCDSCGKCPEACGKNREQYCTEMVGTYNGKFNKGEAKGDKSYGGYANYNRSPGKFVFKIPDGLDPALAAPMLCELAHKDFHALFEALGIHAPIAE</sequence>
<keyword evidence="2" id="KW-1185">Reference proteome</keyword>
<name>A0ACC2XF55_9TREE</name>
<evidence type="ECO:0000313" key="2">
    <source>
        <dbReference type="Proteomes" id="UP001243375"/>
    </source>
</evidence>
<organism evidence="1 2">
    <name type="scientific">Naganishia vaughanmartiniae</name>
    <dbReference type="NCBI Taxonomy" id="1424756"/>
    <lineage>
        <taxon>Eukaryota</taxon>
        <taxon>Fungi</taxon>
        <taxon>Dikarya</taxon>
        <taxon>Basidiomycota</taxon>
        <taxon>Agaricomycotina</taxon>
        <taxon>Tremellomycetes</taxon>
        <taxon>Filobasidiales</taxon>
        <taxon>Filobasidiaceae</taxon>
        <taxon>Naganishia</taxon>
    </lineage>
</organism>
<proteinExistence type="predicted"/>
<protein>
    <submittedName>
        <fullName evidence="1">Uncharacterized protein</fullName>
    </submittedName>
</protein>
<reference evidence="1" key="1">
    <citation type="submission" date="2023-04" db="EMBL/GenBank/DDBJ databases">
        <title>Draft Genome sequencing of Naganishia species isolated from polar environments using Oxford Nanopore Technology.</title>
        <authorList>
            <person name="Leo P."/>
            <person name="Venkateswaran K."/>
        </authorList>
    </citation>
    <scope>NUCLEOTIDE SEQUENCE</scope>
    <source>
        <strain evidence="1">MNA-CCFEE 5425</strain>
    </source>
</reference>